<organism evidence="2 3">
    <name type="scientific">Symbiodinium pilosum</name>
    <name type="common">Dinoflagellate</name>
    <dbReference type="NCBI Taxonomy" id="2952"/>
    <lineage>
        <taxon>Eukaryota</taxon>
        <taxon>Sar</taxon>
        <taxon>Alveolata</taxon>
        <taxon>Dinophyceae</taxon>
        <taxon>Suessiales</taxon>
        <taxon>Symbiodiniaceae</taxon>
        <taxon>Symbiodinium</taxon>
    </lineage>
</organism>
<feature type="transmembrane region" description="Helical" evidence="1">
    <location>
        <begin position="104"/>
        <end position="127"/>
    </location>
</feature>
<evidence type="ECO:0000313" key="2">
    <source>
        <dbReference type="EMBL" id="CAE7619634.1"/>
    </source>
</evidence>
<keyword evidence="1" id="KW-1133">Transmembrane helix</keyword>
<evidence type="ECO:0000313" key="3">
    <source>
        <dbReference type="Proteomes" id="UP000649617"/>
    </source>
</evidence>
<dbReference type="Proteomes" id="UP000649617">
    <property type="component" value="Unassembled WGS sequence"/>
</dbReference>
<keyword evidence="3" id="KW-1185">Reference proteome</keyword>
<sequence>MNSTRTFQSQPLSKVLHIVYFLLLILPSAFFLVMIFMGDLGKHSKGISQKDAKQGAGANAWAVFRSEHGDDRCPFDLDALLVWFGAVGLAVLVVDCANDGSFGVTAIASCLRALLLLTPFLGMIWTHALSRSDADVCGPYVFWTSKWLWSALASCELYLACLLGWSFHVARVHELALRRKADDDMDAQRNPSSPQRLQFMDFGAATFS</sequence>
<accession>A0A812VGZ5</accession>
<keyword evidence="1" id="KW-0472">Membrane</keyword>
<feature type="transmembrane region" description="Helical" evidence="1">
    <location>
        <begin position="15"/>
        <end position="37"/>
    </location>
</feature>
<dbReference type="OrthoDB" id="10062307at2759"/>
<name>A0A812VGZ5_SYMPI</name>
<dbReference type="EMBL" id="CAJNIZ010042002">
    <property type="protein sequence ID" value="CAE7619634.1"/>
    <property type="molecule type" value="Genomic_DNA"/>
</dbReference>
<feature type="transmembrane region" description="Helical" evidence="1">
    <location>
        <begin position="80"/>
        <end position="97"/>
    </location>
</feature>
<gene>
    <name evidence="2" type="ORF">SPIL2461_LOCUS16253</name>
</gene>
<keyword evidence="1" id="KW-0812">Transmembrane</keyword>
<reference evidence="2" key="1">
    <citation type="submission" date="2021-02" db="EMBL/GenBank/DDBJ databases">
        <authorList>
            <person name="Dougan E. K."/>
            <person name="Rhodes N."/>
            <person name="Thang M."/>
            <person name="Chan C."/>
        </authorList>
    </citation>
    <scope>NUCLEOTIDE SEQUENCE</scope>
</reference>
<protein>
    <submittedName>
        <fullName evidence="2">Uncharacterized protein</fullName>
    </submittedName>
</protein>
<evidence type="ECO:0000256" key="1">
    <source>
        <dbReference type="SAM" id="Phobius"/>
    </source>
</evidence>
<proteinExistence type="predicted"/>
<feature type="transmembrane region" description="Helical" evidence="1">
    <location>
        <begin position="147"/>
        <end position="170"/>
    </location>
</feature>
<comment type="caution">
    <text evidence="2">The sequence shown here is derived from an EMBL/GenBank/DDBJ whole genome shotgun (WGS) entry which is preliminary data.</text>
</comment>
<dbReference type="AlphaFoldDB" id="A0A812VGZ5"/>